<dbReference type="Proteomes" id="UP000239001">
    <property type="component" value="Unassembled WGS sequence"/>
</dbReference>
<feature type="domain" description="Response regulatory" evidence="8">
    <location>
        <begin position="462"/>
        <end position="578"/>
    </location>
</feature>
<dbReference type="InterPro" id="IPR001789">
    <property type="entry name" value="Sig_transdc_resp-reg_receiver"/>
</dbReference>
<dbReference type="Pfam" id="PF00486">
    <property type="entry name" value="Trans_reg_C"/>
    <property type="match status" value="1"/>
</dbReference>
<dbReference type="Gene3D" id="1.10.10.10">
    <property type="entry name" value="Winged helix-like DNA-binding domain superfamily/Winged helix DNA-binding domain"/>
    <property type="match status" value="1"/>
</dbReference>
<keyword evidence="4 7" id="KW-0238">DNA-binding</keyword>
<evidence type="ECO:0000313" key="11">
    <source>
        <dbReference type="Proteomes" id="UP000239001"/>
    </source>
</evidence>
<dbReference type="GO" id="GO:0000156">
    <property type="term" value="F:phosphorelay response regulator activity"/>
    <property type="evidence" value="ECO:0007669"/>
    <property type="project" value="TreeGrafter"/>
</dbReference>
<sequence length="588" mass="67722">MRLLLVEDDQLLAQKLVTDLIRQHYVVDVASDGEMGWNYAQSVTYDLILLEVSLPKRDGITLCRQLRAKNYHGPILLLTAHQNNGTKVHGLDAGADDYILTPYHPDELFAQIRALLRRRDIYNTSVLSWGDLCLDPSTCQLSFKDQYISLSAKEYSLIELFMRHPRRIFSSNVILDHLWSFDNVPNKDTVRAHIKRLRKKLKDVGAQNYIETVYGIGYRLKVPETKTNFSLDAEPISFTVTQEWERQNTPLLERVMFTSNLLLQSTVEVAQEQAQEAFHPLAEFPSLFGTNSLHQRDREIFHTWTECSLFKPSLRFKAHNSSNCSFSHQLLLISQDYIFAESLQTLSKKAKIQINTVFTLKEVQEQIKQRSRRDPQSGAPHLILLDLSSVAQVTDGLIFLEELTTRYPHLPILVFTVDEELLTRLEIARRGGKRLISKYLPSQQLLALIQKTLSSISLDNIKVLAVDDDPLLLEALQQLLPSWGIELTTLNDPRQFWETLIYTVPDILLLNVDMPHITGIELCQVVRNDNQWDNLPILFLTSRHEKDVIHSLFSAGADDYVNKPFCESELITRIFNRLKRNRVLKNTH</sequence>
<evidence type="ECO:0000313" key="10">
    <source>
        <dbReference type="EMBL" id="PSF37944.1"/>
    </source>
</evidence>
<dbReference type="AlphaFoldDB" id="A0A2T1LZU5"/>
<dbReference type="SMART" id="SM00448">
    <property type="entry name" value="REC"/>
    <property type="match status" value="3"/>
</dbReference>
<dbReference type="OrthoDB" id="442759at2"/>
<keyword evidence="3" id="KW-0805">Transcription regulation</keyword>
<comment type="caution">
    <text evidence="6">Lacks conserved residue(s) required for the propagation of feature annotation.</text>
</comment>
<keyword evidence="1 6" id="KW-0597">Phosphoprotein</keyword>
<dbReference type="PANTHER" id="PTHR48111:SF15">
    <property type="entry name" value="OMPR SUBFAMILY"/>
    <property type="match status" value="1"/>
</dbReference>
<gene>
    <name evidence="10" type="ORF">C7H19_08195</name>
</gene>
<accession>A0A2T1LZU5</accession>
<dbReference type="Pfam" id="PF00072">
    <property type="entry name" value="Response_reg"/>
    <property type="match status" value="2"/>
</dbReference>
<feature type="modified residue" description="4-aspartylphosphate" evidence="6">
    <location>
        <position position="386"/>
    </location>
</feature>
<dbReference type="InterPro" id="IPR011006">
    <property type="entry name" value="CheY-like_superfamily"/>
</dbReference>
<reference evidence="10 11" key="1">
    <citation type="submission" date="2018-03" db="EMBL/GenBank/DDBJ databases">
        <title>The ancient ancestry and fast evolution of plastids.</title>
        <authorList>
            <person name="Moore K.R."/>
            <person name="Magnabosco C."/>
            <person name="Momper L."/>
            <person name="Gold D.A."/>
            <person name="Bosak T."/>
            <person name="Fournier G.P."/>
        </authorList>
    </citation>
    <scope>NUCLEOTIDE SEQUENCE [LARGE SCALE GENOMIC DNA]</scope>
    <source>
        <strain evidence="10 11">CCALA 016</strain>
    </source>
</reference>
<keyword evidence="5" id="KW-0804">Transcription</keyword>
<comment type="caution">
    <text evidence="10">The sequence shown here is derived from an EMBL/GenBank/DDBJ whole genome shotgun (WGS) entry which is preliminary data.</text>
</comment>
<dbReference type="PROSITE" id="PS50110">
    <property type="entry name" value="RESPONSE_REGULATORY"/>
    <property type="match status" value="3"/>
</dbReference>
<dbReference type="RefSeq" id="WP_106456384.1">
    <property type="nucleotide sequence ID" value="NZ_PXOH01000006.1"/>
</dbReference>
<dbReference type="InterPro" id="IPR039420">
    <property type="entry name" value="WalR-like"/>
</dbReference>
<feature type="domain" description="OmpR/PhoB-type" evidence="9">
    <location>
        <begin position="124"/>
        <end position="222"/>
    </location>
</feature>
<dbReference type="SUPFAM" id="SSF52172">
    <property type="entry name" value="CheY-like"/>
    <property type="match status" value="3"/>
</dbReference>
<feature type="DNA-binding region" description="OmpR/PhoB-type" evidence="7">
    <location>
        <begin position="124"/>
        <end position="222"/>
    </location>
</feature>
<dbReference type="CDD" id="cd00156">
    <property type="entry name" value="REC"/>
    <property type="match status" value="1"/>
</dbReference>
<dbReference type="PANTHER" id="PTHR48111">
    <property type="entry name" value="REGULATOR OF RPOS"/>
    <property type="match status" value="1"/>
</dbReference>
<dbReference type="EMBL" id="PXOH01000006">
    <property type="protein sequence ID" value="PSF37944.1"/>
    <property type="molecule type" value="Genomic_DNA"/>
</dbReference>
<evidence type="ECO:0000259" key="9">
    <source>
        <dbReference type="PROSITE" id="PS51755"/>
    </source>
</evidence>
<proteinExistence type="predicted"/>
<evidence type="ECO:0008006" key="12">
    <source>
        <dbReference type="Google" id="ProtNLM"/>
    </source>
</evidence>
<dbReference type="GO" id="GO:0000976">
    <property type="term" value="F:transcription cis-regulatory region binding"/>
    <property type="evidence" value="ECO:0007669"/>
    <property type="project" value="TreeGrafter"/>
</dbReference>
<dbReference type="GO" id="GO:0006355">
    <property type="term" value="P:regulation of DNA-templated transcription"/>
    <property type="evidence" value="ECO:0007669"/>
    <property type="project" value="InterPro"/>
</dbReference>
<feature type="domain" description="Response regulatory" evidence="8">
    <location>
        <begin position="2"/>
        <end position="116"/>
    </location>
</feature>
<dbReference type="InterPro" id="IPR001867">
    <property type="entry name" value="OmpR/PhoB-type_DNA-bd"/>
</dbReference>
<dbReference type="GO" id="GO:0005829">
    <property type="term" value="C:cytosol"/>
    <property type="evidence" value="ECO:0007669"/>
    <property type="project" value="TreeGrafter"/>
</dbReference>
<evidence type="ECO:0000256" key="2">
    <source>
        <dbReference type="ARBA" id="ARBA00023012"/>
    </source>
</evidence>
<evidence type="ECO:0000256" key="3">
    <source>
        <dbReference type="ARBA" id="ARBA00023015"/>
    </source>
</evidence>
<dbReference type="PROSITE" id="PS51755">
    <property type="entry name" value="OMPR_PHOB"/>
    <property type="match status" value="1"/>
</dbReference>
<dbReference type="SMART" id="SM00862">
    <property type="entry name" value="Trans_reg_C"/>
    <property type="match status" value="1"/>
</dbReference>
<dbReference type="CDD" id="cd00383">
    <property type="entry name" value="trans_reg_C"/>
    <property type="match status" value="1"/>
</dbReference>
<evidence type="ECO:0000256" key="6">
    <source>
        <dbReference type="PROSITE-ProRule" id="PRU00169"/>
    </source>
</evidence>
<keyword evidence="11" id="KW-1185">Reference proteome</keyword>
<dbReference type="GO" id="GO:0032993">
    <property type="term" value="C:protein-DNA complex"/>
    <property type="evidence" value="ECO:0007669"/>
    <property type="project" value="TreeGrafter"/>
</dbReference>
<dbReference type="FunFam" id="3.40.50.2300:FF:000002">
    <property type="entry name" value="DNA-binding response regulator PhoP"/>
    <property type="match status" value="1"/>
</dbReference>
<evidence type="ECO:0000256" key="7">
    <source>
        <dbReference type="PROSITE-ProRule" id="PRU01091"/>
    </source>
</evidence>
<feature type="domain" description="Response regulatory" evidence="8">
    <location>
        <begin position="329"/>
        <end position="453"/>
    </location>
</feature>
<evidence type="ECO:0000256" key="5">
    <source>
        <dbReference type="ARBA" id="ARBA00023163"/>
    </source>
</evidence>
<name>A0A2T1LZU5_9CHRO</name>
<organism evidence="10 11">
    <name type="scientific">Aphanothece hegewaldii CCALA 016</name>
    <dbReference type="NCBI Taxonomy" id="2107694"/>
    <lineage>
        <taxon>Bacteria</taxon>
        <taxon>Bacillati</taxon>
        <taxon>Cyanobacteriota</taxon>
        <taxon>Cyanophyceae</taxon>
        <taxon>Oscillatoriophycideae</taxon>
        <taxon>Chroococcales</taxon>
        <taxon>Aphanothecaceae</taxon>
        <taxon>Aphanothece</taxon>
    </lineage>
</organism>
<protein>
    <recommendedName>
        <fullName evidence="12">Transcriptional regulator</fullName>
    </recommendedName>
</protein>
<evidence type="ECO:0000256" key="1">
    <source>
        <dbReference type="ARBA" id="ARBA00022553"/>
    </source>
</evidence>
<dbReference type="Gene3D" id="3.40.50.2300">
    <property type="match status" value="3"/>
</dbReference>
<evidence type="ECO:0000256" key="4">
    <source>
        <dbReference type="ARBA" id="ARBA00023125"/>
    </source>
</evidence>
<keyword evidence="2" id="KW-0902">Two-component regulatory system</keyword>
<evidence type="ECO:0000259" key="8">
    <source>
        <dbReference type="PROSITE" id="PS50110"/>
    </source>
</evidence>
<dbReference type="InterPro" id="IPR036388">
    <property type="entry name" value="WH-like_DNA-bd_sf"/>
</dbReference>
<reference evidence="10 11" key="2">
    <citation type="submission" date="2018-03" db="EMBL/GenBank/DDBJ databases">
        <authorList>
            <person name="Keele B.F."/>
        </authorList>
    </citation>
    <scope>NUCLEOTIDE SEQUENCE [LARGE SCALE GENOMIC DNA]</scope>
    <source>
        <strain evidence="10 11">CCALA 016</strain>
    </source>
</reference>